<proteinExistence type="predicted"/>
<reference evidence="2" key="1">
    <citation type="submission" date="2020-01" db="EMBL/GenBank/DDBJ databases">
        <authorList>
            <consortium name="DOE Joint Genome Institute"/>
            <person name="Haridas S."/>
            <person name="Albert R."/>
            <person name="Binder M."/>
            <person name="Bloem J."/>
            <person name="Labutti K."/>
            <person name="Salamov A."/>
            <person name="Andreopoulos B."/>
            <person name="Baker S.E."/>
            <person name="Barry K."/>
            <person name="Bills G."/>
            <person name="Bluhm B.H."/>
            <person name="Cannon C."/>
            <person name="Castanera R."/>
            <person name="Culley D.E."/>
            <person name="Daum C."/>
            <person name="Ezra D."/>
            <person name="Gonzalez J.B."/>
            <person name="Henrissat B."/>
            <person name="Kuo A."/>
            <person name="Liang C."/>
            <person name="Lipzen A."/>
            <person name="Lutzoni F."/>
            <person name="Magnuson J."/>
            <person name="Mondo S."/>
            <person name="Nolan M."/>
            <person name="Ohm R."/>
            <person name="Pangilinan J."/>
            <person name="Park H.-J."/>
            <person name="Ramirez L."/>
            <person name="Alfaro M."/>
            <person name="Sun H."/>
            <person name="Tritt A."/>
            <person name="Yoshinaga Y."/>
            <person name="Zwiers L.-H."/>
            <person name="Turgeon B.G."/>
            <person name="Goodwin S.B."/>
            <person name="Spatafora J.W."/>
            <person name="Crous P.W."/>
            <person name="Grigoriev I.V."/>
        </authorList>
    </citation>
    <scope>NUCLEOTIDE SEQUENCE</scope>
    <source>
        <strain evidence="2">P77</strain>
    </source>
</reference>
<dbReference type="EMBL" id="ML975271">
    <property type="protein sequence ID" value="KAF1836626.1"/>
    <property type="molecule type" value="Genomic_DNA"/>
</dbReference>
<accession>A0A6A5KN34</accession>
<protein>
    <submittedName>
        <fullName evidence="2">Uncharacterized protein</fullName>
    </submittedName>
</protein>
<gene>
    <name evidence="2" type="ORF">BDW02DRAFT_596292</name>
</gene>
<dbReference type="AlphaFoldDB" id="A0A6A5KN34"/>
<name>A0A6A5KN34_9PLEO</name>
<feature type="region of interest" description="Disordered" evidence="1">
    <location>
        <begin position="121"/>
        <end position="153"/>
    </location>
</feature>
<keyword evidence="3" id="KW-1185">Reference proteome</keyword>
<organism evidence="2 3">
    <name type="scientific">Decorospora gaudefroyi</name>
    <dbReference type="NCBI Taxonomy" id="184978"/>
    <lineage>
        <taxon>Eukaryota</taxon>
        <taxon>Fungi</taxon>
        <taxon>Dikarya</taxon>
        <taxon>Ascomycota</taxon>
        <taxon>Pezizomycotina</taxon>
        <taxon>Dothideomycetes</taxon>
        <taxon>Pleosporomycetidae</taxon>
        <taxon>Pleosporales</taxon>
        <taxon>Pleosporineae</taxon>
        <taxon>Pleosporaceae</taxon>
        <taxon>Decorospora</taxon>
    </lineage>
</organism>
<dbReference type="Proteomes" id="UP000800040">
    <property type="component" value="Unassembled WGS sequence"/>
</dbReference>
<sequence length="171" mass="18448">MQQCSSAHDDHVSALTTLTAKRRGINLDMQRRNCAGMRMLYVIVRARDKRQEAKRLEQQAGRRVVDMSAHRLFNAHFPAASNHSPPPTAMSPSAGVKRLPLIGPQQIYALALATPTRCAHVHRAPEESTRRGSSRPVSGPASPPAAPSASAGARGYTYDLDQLPHLAAVGA</sequence>
<evidence type="ECO:0000313" key="3">
    <source>
        <dbReference type="Proteomes" id="UP000800040"/>
    </source>
</evidence>
<evidence type="ECO:0000313" key="2">
    <source>
        <dbReference type="EMBL" id="KAF1836626.1"/>
    </source>
</evidence>
<evidence type="ECO:0000256" key="1">
    <source>
        <dbReference type="SAM" id="MobiDB-lite"/>
    </source>
</evidence>